<proteinExistence type="predicted"/>
<feature type="region of interest" description="Disordered" evidence="1">
    <location>
        <begin position="1"/>
        <end position="20"/>
    </location>
</feature>
<reference evidence="3 4" key="1">
    <citation type="submission" date="2020-08" db="EMBL/GenBank/DDBJ databases">
        <title>A novel species.</title>
        <authorList>
            <person name="Gao J."/>
        </authorList>
    </citation>
    <scope>NUCLEOTIDE SEQUENCE [LARGE SCALE GENOMIC DNA]</scope>
    <source>
        <strain evidence="3 4">CRPJ-33</strain>
    </source>
</reference>
<organism evidence="3 4">
    <name type="scientific">Streptomyces genisteinicus</name>
    <dbReference type="NCBI Taxonomy" id="2768068"/>
    <lineage>
        <taxon>Bacteria</taxon>
        <taxon>Bacillati</taxon>
        <taxon>Actinomycetota</taxon>
        <taxon>Actinomycetes</taxon>
        <taxon>Kitasatosporales</taxon>
        <taxon>Streptomycetaceae</taxon>
        <taxon>Streptomyces</taxon>
    </lineage>
</organism>
<evidence type="ECO:0000256" key="1">
    <source>
        <dbReference type="SAM" id="MobiDB-lite"/>
    </source>
</evidence>
<sequence>MTSTAATAAAARTRTGGPDGPAVLEHVLGWTLVVVLAVLITRLGLL</sequence>
<protein>
    <submittedName>
        <fullName evidence="3">SCO1431 family membrane protein</fullName>
    </submittedName>
</protein>
<keyword evidence="2" id="KW-1133">Transmembrane helix</keyword>
<accession>A0A7H0HNZ9</accession>
<dbReference type="NCBIfam" id="NF033485">
    <property type="entry name" value="small_SCO1431"/>
    <property type="match status" value="1"/>
</dbReference>
<feature type="transmembrane region" description="Helical" evidence="2">
    <location>
        <begin position="27"/>
        <end position="45"/>
    </location>
</feature>
<dbReference type="Proteomes" id="UP000516230">
    <property type="component" value="Chromosome"/>
</dbReference>
<dbReference type="KEGG" id="sgj:IAG43_04525"/>
<name>A0A7H0HNZ9_9ACTN</name>
<feature type="compositionally biased region" description="Low complexity" evidence="1">
    <location>
        <begin position="1"/>
        <end position="15"/>
    </location>
</feature>
<dbReference type="EMBL" id="CP060825">
    <property type="protein sequence ID" value="QNP62265.1"/>
    <property type="molecule type" value="Genomic_DNA"/>
</dbReference>
<evidence type="ECO:0000313" key="3">
    <source>
        <dbReference type="EMBL" id="QNP62265.1"/>
    </source>
</evidence>
<evidence type="ECO:0000313" key="4">
    <source>
        <dbReference type="Proteomes" id="UP000516230"/>
    </source>
</evidence>
<dbReference type="RefSeq" id="WP_187739462.1">
    <property type="nucleotide sequence ID" value="NZ_CP060825.1"/>
</dbReference>
<gene>
    <name evidence="3" type="ORF">IAG43_04525</name>
</gene>
<dbReference type="AlphaFoldDB" id="A0A7H0HNZ9"/>
<keyword evidence="2" id="KW-0472">Membrane</keyword>
<evidence type="ECO:0000256" key="2">
    <source>
        <dbReference type="SAM" id="Phobius"/>
    </source>
</evidence>
<dbReference type="InterPro" id="IPR047816">
    <property type="entry name" value="SCO1431-like"/>
</dbReference>
<keyword evidence="2" id="KW-0812">Transmembrane</keyword>
<keyword evidence="4" id="KW-1185">Reference proteome</keyword>